<dbReference type="InterPro" id="IPR011600">
    <property type="entry name" value="Pept_C14_caspase"/>
</dbReference>
<evidence type="ECO:0000313" key="3">
    <source>
        <dbReference type="EMBL" id="MEW9310157.1"/>
    </source>
</evidence>
<dbReference type="Proteomes" id="UP001555786">
    <property type="component" value="Unassembled WGS sequence"/>
</dbReference>
<dbReference type="RefSeq" id="WP_367626673.1">
    <property type="nucleotide sequence ID" value="NZ_JBFNQD010000022.1"/>
</dbReference>
<gene>
    <name evidence="3" type="ORF">ABXS05_31755</name>
</gene>
<dbReference type="Pfam" id="PF00656">
    <property type="entry name" value="Peptidase_C14"/>
    <property type="match status" value="1"/>
</dbReference>
<dbReference type="Gene3D" id="3.40.50.1460">
    <property type="match status" value="1"/>
</dbReference>
<protein>
    <submittedName>
        <fullName evidence="3">Caspase family protein</fullName>
    </submittedName>
</protein>
<evidence type="ECO:0000313" key="4">
    <source>
        <dbReference type="Proteomes" id="UP001555786"/>
    </source>
</evidence>
<reference evidence="3 4" key="1">
    <citation type="submission" date="2024-07" db="EMBL/GenBank/DDBJ databases">
        <title>Description of Labrys sedimenti sp. nov., isolated from a diclofenac-degrading enrichment culture.</title>
        <authorList>
            <person name="Tancsics A."/>
            <person name="Csepanyi A."/>
        </authorList>
    </citation>
    <scope>NUCLEOTIDE SEQUENCE [LARGE SCALE GENOMIC DNA]</scope>
    <source>
        <strain evidence="3 4">LMG 23578</strain>
    </source>
</reference>
<keyword evidence="4" id="KW-1185">Reference proteome</keyword>
<evidence type="ECO:0000256" key="1">
    <source>
        <dbReference type="SAM" id="MobiDB-lite"/>
    </source>
</evidence>
<organism evidence="3 4">
    <name type="scientific">Labrys neptuniae</name>
    <dbReference type="NCBI Taxonomy" id="376174"/>
    <lineage>
        <taxon>Bacteria</taxon>
        <taxon>Pseudomonadati</taxon>
        <taxon>Pseudomonadota</taxon>
        <taxon>Alphaproteobacteria</taxon>
        <taxon>Hyphomicrobiales</taxon>
        <taxon>Xanthobacteraceae</taxon>
        <taxon>Labrys</taxon>
    </lineage>
</organism>
<sequence>MKLAGTDPDRNFGLVYRDDALAAGPATHVLIIGVGAYQSSRFKKPLTSTTFSARALADWFVGDTPGFRNEACPLGSLALLLSEPAAGGDPRATYADGPVPRASFAASREAVRAWVRRINTHKDNLAILYVAGHGESLLSRTAFLLEDYAMDDLDATAGMSEVEQFMSALENAKAVSQLLLFDCCRSATNLALPWNEPFGSKLIALTRENRGHDEPSKQWVIAATALGEVAGGRVNNTTLFADALLSALGGVAGDPAEEDWPVRPGPLVDSISRLLELHRLPDEKPQTPGGRISGTFEISFAGERAEIPVYISMAEPENWPESDFTVTAVPGGETAFEGATGKPPFQLLKYPEATAINVSARRFGADIGGAKGKARAPAVFLEIRHSATPPPAVVEKLDPGRSAGPAARLLISLSGPVAIAAGAVAEVAGANEAKKSPKQVVVAIGGATPVDVGPGEHVVTLRTPDGRVEIQNVTVAKDEVLEVRFAMPASPHEWLGLATATGAVPPSPPPDPSPPAPAPGLESLRPRPSADVDSSAPPLWQPGFPRPAPPPVIPVIATIAGHVDYALGLHALNDPRLAAAIDNDDGRLAQVGLADAAAHRFAPFESSTDDRPVFVAIEAGPRRNLAVVPSIAGRWRPYVLVDRQAPCEKSMVTIIAENSIWSGLIGFLAARDAEAGSRLLAGGLQQAVIDAMQDKLADPIAALAAALIAVSASSPDFERRWDPWLFNLANWFPLIPDGPIILGRRLLMRASTAKQFEQAKARFLEGFSRGAPLYSLSADWLARGLESLPDEKALEAPRRAARAFANRIDSTQAFTVIRLGD</sequence>
<accession>A0ABV3PWY0</accession>
<comment type="caution">
    <text evidence="3">The sequence shown here is derived from an EMBL/GenBank/DDBJ whole genome shotgun (WGS) entry which is preliminary data.</text>
</comment>
<feature type="domain" description="Peptidase C14 caspase" evidence="2">
    <location>
        <begin position="28"/>
        <end position="249"/>
    </location>
</feature>
<name>A0ABV3PWY0_9HYPH</name>
<feature type="compositionally biased region" description="Pro residues" evidence="1">
    <location>
        <begin position="505"/>
        <end position="518"/>
    </location>
</feature>
<dbReference type="InterPro" id="IPR029030">
    <property type="entry name" value="Caspase-like_dom_sf"/>
</dbReference>
<dbReference type="SUPFAM" id="SSF52129">
    <property type="entry name" value="Caspase-like"/>
    <property type="match status" value="1"/>
</dbReference>
<feature type="region of interest" description="Disordered" evidence="1">
    <location>
        <begin position="499"/>
        <end position="545"/>
    </location>
</feature>
<proteinExistence type="predicted"/>
<dbReference type="EMBL" id="JBFNQD010000022">
    <property type="protein sequence ID" value="MEW9310157.1"/>
    <property type="molecule type" value="Genomic_DNA"/>
</dbReference>
<evidence type="ECO:0000259" key="2">
    <source>
        <dbReference type="Pfam" id="PF00656"/>
    </source>
</evidence>